<reference evidence="2" key="1">
    <citation type="journal article" date="2021" name="Evol. Appl.">
        <title>The genome of the Pyrenean desman and the effects of bottlenecks and inbreeding on the genomic landscape of an endangered species.</title>
        <authorList>
            <person name="Escoda L."/>
            <person name="Castresana J."/>
        </authorList>
    </citation>
    <scope>NUCLEOTIDE SEQUENCE</scope>
    <source>
        <strain evidence="2">IBE-C5619</strain>
    </source>
</reference>
<organism evidence="2 3">
    <name type="scientific">Galemys pyrenaicus</name>
    <name type="common">Iberian desman</name>
    <name type="synonym">Pyrenean desman</name>
    <dbReference type="NCBI Taxonomy" id="202257"/>
    <lineage>
        <taxon>Eukaryota</taxon>
        <taxon>Metazoa</taxon>
        <taxon>Chordata</taxon>
        <taxon>Craniata</taxon>
        <taxon>Vertebrata</taxon>
        <taxon>Euteleostomi</taxon>
        <taxon>Mammalia</taxon>
        <taxon>Eutheria</taxon>
        <taxon>Laurasiatheria</taxon>
        <taxon>Eulipotyphla</taxon>
        <taxon>Talpidae</taxon>
        <taxon>Galemys</taxon>
    </lineage>
</organism>
<feature type="compositionally biased region" description="Basic and acidic residues" evidence="1">
    <location>
        <begin position="1"/>
        <end position="12"/>
    </location>
</feature>
<evidence type="ECO:0000256" key="1">
    <source>
        <dbReference type="SAM" id="MobiDB-lite"/>
    </source>
</evidence>
<feature type="compositionally biased region" description="Low complexity" evidence="1">
    <location>
        <begin position="71"/>
        <end position="87"/>
    </location>
</feature>
<keyword evidence="3" id="KW-1185">Reference proteome</keyword>
<evidence type="ECO:0000313" key="3">
    <source>
        <dbReference type="Proteomes" id="UP000700334"/>
    </source>
</evidence>
<name>A0A8J6AIA4_GALPY</name>
<feature type="region of interest" description="Disordered" evidence="1">
    <location>
        <begin position="1"/>
        <end position="124"/>
    </location>
</feature>
<dbReference type="EMBL" id="JAGFMF010011623">
    <property type="protein sequence ID" value="KAG8518850.1"/>
    <property type="molecule type" value="Genomic_DNA"/>
</dbReference>
<protein>
    <submittedName>
        <fullName evidence="2">Uncharacterized protein</fullName>
    </submittedName>
</protein>
<evidence type="ECO:0000313" key="2">
    <source>
        <dbReference type="EMBL" id="KAG8518850.1"/>
    </source>
</evidence>
<sequence length="242" mass="25635">MSERPGARDLAPRSHRLGALGPPEIRSGRVRSAAMAPAETERRTAGEGTSQPKRGRKRTRSPTRPRLIYIPGPAAAAPGPQPHRGAASGAACVISARPSAHGTQGTRLHFRLPPGGETSGRGSVGSAMAHAQYGSRDVSLVAPAVCPLIKSSVFVSLLQCDLASALQHFLLLSLHYGGEGREEICKAPGSWLPRPERRSPGQSARLKLQSWRETRGRLTHPPNPPPPFLVPSGHGNRGGKDV</sequence>
<dbReference type="Proteomes" id="UP000700334">
    <property type="component" value="Unassembled WGS sequence"/>
</dbReference>
<feature type="region of interest" description="Disordered" evidence="1">
    <location>
        <begin position="188"/>
        <end position="242"/>
    </location>
</feature>
<dbReference type="AlphaFoldDB" id="A0A8J6AIA4"/>
<comment type="caution">
    <text evidence="2">The sequence shown here is derived from an EMBL/GenBank/DDBJ whole genome shotgun (WGS) entry which is preliminary data.</text>
</comment>
<gene>
    <name evidence="2" type="ORF">J0S82_012476</name>
</gene>
<accession>A0A8J6AIA4</accession>
<feature type="compositionally biased region" description="Basic residues" evidence="1">
    <location>
        <begin position="53"/>
        <end position="63"/>
    </location>
</feature>
<proteinExistence type="predicted"/>